<organism evidence="1 2">
    <name type="scientific">Panagrolaimus sp. PS1159</name>
    <dbReference type="NCBI Taxonomy" id="55785"/>
    <lineage>
        <taxon>Eukaryota</taxon>
        <taxon>Metazoa</taxon>
        <taxon>Ecdysozoa</taxon>
        <taxon>Nematoda</taxon>
        <taxon>Chromadorea</taxon>
        <taxon>Rhabditida</taxon>
        <taxon>Tylenchina</taxon>
        <taxon>Panagrolaimomorpha</taxon>
        <taxon>Panagrolaimoidea</taxon>
        <taxon>Panagrolaimidae</taxon>
        <taxon>Panagrolaimus</taxon>
    </lineage>
</organism>
<dbReference type="WBParaSite" id="PS1159_v2.g20437.t1">
    <property type="protein sequence ID" value="PS1159_v2.g20437.t1"/>
    <property type="gene ID" value="PS1159_v2.g20437"/>
</dbReference>
<evidence type="ECO:0000313" key="2">
    <source>
        <dbReference type="WBParaSite" id="PS1159_v2.g20437.t1"/>
    </source>
</evidence>
<name>A0AC35FSG7_9BILA</name>
<evidence type="ECO:0000313" key="1">
    <source>
        <dbReference type="Proteomes" id="UP000887580"/>
    </source>
</evidence>
<reference evidence="2" key="1">
    <citation type="submission" date="2022-11" db="UniProtKB">
        <authorList>
            <consortium name="WormBaseParasite"/>
        </authorList>
    </citation>
    <scope>IDENTIFICATION</scope>
</reference>
<accession>A0AC35FSG7</accession>
<protein>
    <submittedName>
        <fullName evidence="2">Uncharacterized protein</fullName>
    </submittedName>
</protein>
<sequence>MQFIKCDIVGDGAIGKTCMLMSYVSDSFPAKYIPTVFVQKHQSFLLQMAREIKAVKYLECSAVNQIGLKQVFDMNQFELIFVLQKLMAKKDI</sequence>
<proteinExistence type="predicted"/>
<dbReference type="Proteomes" id="UP000887580">
    <property type="component" value="Unplaced"/>
</dbReference>